<dbReference type="AlphaFoldDB" id="A0A4C1X013"/>
<accession>A0A4C1X013</accession>
<feature type="compositionally biased region" description="Low complexity" evidence="1">
    <location>
        <begin position="8"/>
        <end position="21"/>
    </location>
</feature>
<dbReference type="Proteomes" id="UP000299102">
    <property type="component" value="Unassembled WGS sequence"/>
</dbReference>
<comment type="caution">
    <text evidence="2">The sequence shown here is derived from an EMBL/GenBank/DDBJ whole genome shotgun (WGS) entry which is preliminary data.</text>
</comment>
<feature type="region of interest" description="Disordered" evidence="1">
    <location>
        <begin position="1"/>
        <end position="21"/>
    </location>
</feature>
<protein>
    <submittedName>
        <fullName evidence="2">Uncharacterized protein</fullName>
    </submittedName>
</protein>
<evidence type="ECO:0000313" key="3">
    <source>
        <dbReference type="Proteomes" id="UP000299102"/>
    </source>
</evidence>
<sequence>MFGGSFKSAPPSSRAAAPQRRTAAARAEVMTRKAYAKLPPAAPPIQLNTSSCTSTNHALHHDPNRYPIIDFVLAPALGLLSRRSPRTVARCDPEQRSEILRYHFGANFGFREDTSGIVDLLPLDIEAAPAPRAHDADGPRDRLRSLNVALNLGKYVKLSVTDVVASFVSAFSRPRLAWGECGGLEHE</sequence>
<name>A0A4C1X013_EUMVA</name>
<gene>
    <name evidence="2" type="ORF">EVAR_36766_1</name>
</gene>
<organism evidence="2 3">
    <name type="scientific">Eumeta variegata</name>
    <name type="common">Bagworm moth</name>
    <name type="synonym">Eumeta japonica</name>
    <dbReference type="NCBI Taxonomy" id="151549"/>
    <lineage>
        <taxon>Eukaryota</taxon>
        <taxon>Metazoa</taxon>
        <taxon>Ecdysozoa</taxon>
        <taxon>Arthropoda</taxon>
        <taxon>Hexapoda</taxon>
        <taxon>Insecta</taxon>
        <taxon>Pterygota</taxon>
        <taxon>Neoptera</taxon>
        <taxon>Endopterygota</taxon>
        <taxon>Lepidoptera</taxon>
        <taxon>Glossata</taxon>
        <taxon>Ditrysia</taxon>
        <taxon>Tineoidea</taxon>
        <taxon>Psychidae</taxon>
        <taxon>Oiketicinae</taxon>
        <taxon>Eumeta</taxon>
    </lineage>
</organism>
<dbReference type="EMBL" id="BGZK01000708">
    <property type="protein sequence ID" value="GBP57098.1"/>
    <property type="molecule type" value="Genomic_DNA"/>
</dbReference>
<evidence type="ECO:0000313" key="2">
    <source>
        <dbReference type="EMBL" id="GBP57098.1"/>
    </source>
</evidence>
<reference evidence="2 3" key="1">
    <citation type="journal article" date="2019" name="Commun. Biol.">
        <title>The bagworm genome reveals a unique fibroin gene that provides high tensile strength.</title>
        <authorList>
            <person name="Kono N."/>
            <person name="Nakamura H."/>
            <person name="Ohtoshi R."/>
            <person name="Tomita M."/>
            <person name="Numata K."/>
            <person name="Arakawa K."/>
        </authorList>
    </citation>
    <scope>NUCLEOTIDE SEQUENCE [LARGE SCALE GENOMIC DNA]</scope>
</reference>
<evidence type="ECO:0000256" key="1">
    <source>
        <dbReference type="SAM" id="MobiDB-lite"/>
    </source>
</evidence>
<proteinExistence type="predicted"/>
<keyword evidence="3" id="KW-1185">Reference proteome</keyword>